<feature type="non-terminal residue" evidence="2">
    <location>
        <position position="87"/>
    </location>
</feature>
<evidence type="ECO:0000256" key="1">
    <source>
        <dbReference type="SAM" id="MobiDB-lite"/>
    </source>
</evidence>
<name>A0A6J4JNZ9_9CHLR</name>
<sequence>GRAGSHRAARWRSGADCGSAEAPPRDGRRRGRGSRAPRLVFAPGRAALHRPPLSMQAHAPRLPFGPGSGPRVQGLLSQHRVGTRADL</sequence>
<evidence type="ECO:0000313" key="2">
    <source>
        <dbReference type="EMBL" id="CAA9283284.1"/>
    </source>
</evidence>
<gene>
    <name evidence="2" type="ORF">AVDCRST_MAG77-3986</name>
</gene>
<accession>A0A6J4JNZ9</accession>
<reference evidence="2" key="1">
    <citation type="submission" date="2020-02" db="EMBL/GenBank/DDBJ databases">
        <authorList>
            <person name="Meier V. D."/>
        </authorList>
    </citation>
    <scope>NUCLEOTIDE SEQUENCE</scope>
    <source>
        <strain evidence="2">AVDCRST_MAG77</strain>
    </source>
</reference>
<dbReference type="AlphaFoldDB" id="A0A6J4JNZ9"/>
<feature type="compositionally biased region" description="Basic residues" evidence="1">
    <location>
        <begin position="1"/>
        <end position="10"/>
    </location>
</feature>
<proteinExistence type="predicted"/>
<feature type="non-terminal residue" evidence="2">
    <location>
        <position position="1"/>
    </location>
</feature>
<protein>
    <submittedName>
        <fullName evidence="2">Uncharacterized protein</fullName>
    </submittedName>
</protein>
<feature type="region of interest" description="Disordered" evidence="1">
    <location>
        <begin position="1"/>
        <end position="38"/>
    </location>
</feature>
<feature type="region of interest" description="Disordered" evidence="1">
    <location>
        <begin position="56"/>
        <end position="87"/>
    </location>
</feature>
<dbReference type="EMBL" id="CADCTC010000213">
    <property type="protein sequence ID" value="CAA9283284.1"/>
    <property type="molecule type" value="Genomic_DNA"/>
</dbReference>
<organism evidence="2">
    <name type="scientific">uncultured Chloroflexota bacterium</name>
    <dbReference type="NCBI Taxonomy" id="166587"/>
    <lineage>
        <taxon>Bacteria</taxon>
        <taxon>Bacillati</taxon>
        <taxon>Chloroflexota</taxon>
        <taxon>environmental samples</taxon>
    </lineage>
</organism>